<dbReference type="PANTHER" id="PTHR37176">
    <property type="entry name" value="F10K1.23"/>
    <property type="match status" value="1"/>
</dbReference>
<dbReference type="EMBL" id="GDJX01006364">
    <property type="protein sequence ID" value="JAT61572.1"/>
    <property type="molecule type" value="Transcribed_RNA"/>
</dbReference>
<reference evidence="1" key="1">
    <citation type="submission" date="2015-07" db="EMBL/GenBank/DDBJ databases">
        <title>Transcriptome Assembly of Anthurium amnicola.</title>
        <authorList>
            <person name="Suzuki J."/>
        </authorList>
    </citation>
    <scope>NUCLEOTIDE SEQUENCE</scope>
</reference>
<accession>A0A1D1Z416</accession>
<name>A0A1D1Z416_9ARAE</name>
<proteinExistence type="predicted"/>
<dbReference type="PANTHER" id="PTHR37176:SF1">
    <property type="entry name" value="PROTEIN DOUBLE-STRAND BREAK FORMATION"/>
    <property type="match status" value="1"/>
</dbReference>
<feature type="non-terminal residue" evidence="1">
    <location>
        <position position="1"/>
    </location>
</feature>
<dbReference type="GO" id="GO:0042138">
    <property type="term" value="P:meiotic DNA double-strand break formation"/>
    <property type="evidence" value="ECO:0007669"/>
    <property type="project" value="InterPro"/>
</dbReference>
<organism evidence="1">
    <name type="scientific">Anthurium amnicola</name>
    <dbReference type="NCBI Taxonomy" id="1678845"/>
    <lineage>
        <taxon>Eukaryota</taxon>
        <taxon>Viridiplantae</taxon>
        <taxon>Streptophyta</taxon>
        <taxon>Embryophyta</taxon>
        <taxon>Tracheophyta</taxon>
        <taxon>Spermatophyta</taxon>
        <taxon>Magnoliopsida</taxon>
        <taxon>Liliopsida</taxon>
        <taxon>Araceae</taxon>
        <taxon>Pothoideae</taxon>
        <taxon>Potheae</taxon>
        <taxon>Anthurium</taxon>
    </lineage>
</organism>
<protein>
    <submittedName>
        <fullName evidence="1">Pentatricopeptide repeat-containing protein At5g12100, mitochondrial</fullName>
    </submittedName>
</protein>
<dbReference type="InterPro" id="IPR044969">
    <property type="entry name" value="DFO"/>
</dbReference>
<gene>
    <name evidence="1" type="primary">At5g12100_5</name>
    <name evidence="1" type="ORF">g.33990</name>
</gene>
<evidence type="ECO:0000313" key="1">
    <source>
        <dbReference type="EMBL" id="JAT61572.1"/>
    </source>
</evidence>
<dbReference type="AlphaFoldDB" id="A0A1D1Z416"/>
<sequence>FQMSLPIVERISLFREEIENRRFGDRTLRILESVLSSKDVESLMETRSTLRELLRSEAISVLREISGKATDQKLFAVEFLTQAFALVGDVESCLALKYEAMILRDLKHMTDSSLCVSYEEWLTFAQDSLYNGYYSIAVKGLDNALFSIQSMKTTNIEHNTFCPEAHVVRTIKQLRNTALEFVAPHSVQAQTADYIKEKMIQHEQRQGSHLTGERYPASVLFRSGINTRNMRKLHRSQELIHNLN</sequence>